<dbReference type="PANTHER" id="PTHR45947">
    <property type="entry name" value="SULFOQUINOVOSYL TRANSFERASE SQD2"/>
    <property type="match status" value="1"/>
</dbReference>
<accession>A0A844XZ01</accession>
<evidence type="ECO:0000313" key="2">
    <source>
        <dbReference type="Proteomes" id="UP000444185"/>
    </source>
</evidence>
<dbReference type="InterPro" id="IPR017521">
    <property type="entry name" value="Sugar_tfrase_PEP-CTERM_Stp1"/>
</dbReference>
<dbReference type="GO" id="GO:0016757">
    <property type="term" value="F:glycosyltransferase activity"/>
    <property type="evidence" value="ECO:0007669"/>
    <property type="project" value="TreeGrafter"/>
</dbReference>
<dbReference type="Pfam" id="PF13692">
    <property type="entry name" value="Glyco_trans_1_4"/>
    <property type="match status" value="1"/>
</dbReference>
<dbReference type="Proteomes" id="UP000444185">
    <property type="component" value="Unassembled WGS sequence"/>
</dbReference>
<keyword evidence="1" id="KW-0808">Transferase</keyword>
<gene>
    <name evidence="1" type="ORF">GRI42_03700</name>
</gene>
<dbReference type="NCBIfam" id="TIGR03087">
    <property type="entry name" value="stp1"/>
    <property type="match status" value="1"/>
</dbReference>
<dbReference type="Gene3D" id="3.40.50.2000">
    <property type="entry name" value="Glycogen Phosphorylase B"/>
    <property type="match status" value="2"/>
</dbReference>
<dbReference type="PANTHER" id="PTHR45947:SF3">
    <property type="entry name" value="SULFOQUINOVOSYL TRANSFERASE SQD2"/>
    <property type="match status" value="1"/>
</dbReference>
<protein>
    <submittedName>
        <fullName evidence="1">TIGR03087 family PEP-CTERM/XrtA system glycosyltransferase</fullName>
    </submittedName>
</protein>
<name>A0A844XZ01_9SPHN</name>
<dbReference type="CDD" id="cd03801">
    <property type="entry name" value="GT4_PimA-like"/>
    <property type="match status" value="1"/>
</dbReference>
<keyword evidence="2" id="KW-1185">Reference proteome</keyword>
<sequence>MGETLFLAHRIPFPPNRGDKIRSHHLLKGLARLGPVHVGTFTENSEDRAQTGAMAEIASSWHSPSRSKPLALAGVQAVLSRRPVSLAAFDDAGLKRWVEETLSARPIDTIFVFSGHMAQYVPDSFTGRVIVDLCDVDSAKFEAYAQSGSRVWINRREGRLLREVEAGIASRADVTMLISENEADLFRHRLEEQEGQDIRVLGNGVDTAFFDPAAVIPHEEIAMAPGPHFVFTGQMDYEPNERAALWVIDAFMPAIREHFPTAEFHVVGRSPTDHLKRHLGQPGVRIWGEVPDVRPFLAAADCVLAPMTIARGVQNKVLEAMAMARPVMLTREAATGIDGRDGEHLLIEQAEQGAMTERMRWLLAERSHGDAIGTSAREFVREKMSWEAVYSELARIVATKAASSHAA</sequence>
<dbReference type="OrthoDB" id="9807209at2"/>
<comment type="caution">
    <text evidence="1">The sequence shown here is derived from an EMBL/GenBank/DDBJ whole genome shotgun (WGS) entry which is preliminary data.</text>
</comment>
<dbReference type="EMBL" id="WTYF01000004">
    <property type="protein sequence ID" value="MXO50407.1"/>
    <property type="molecule type" value="Genomic_DNA"/>
</dbReference>
<evidence type="ECO:0000313" key="1">
    <source>
        <dbReference type="EMBL" id="MXO50407.1"/>
    </source>
</evidence>
<reference evidence="1 2" key="1">
    <citation type="submission" date="2019-12" db="EMBL/GenBank/DDBJ databases">
        <title>Genomic-based taxomic classification of the family Erythrobacteraceae.</title>
        <authorList>
            <person name="Xu L."/>
        </authorList>
    </citation>
    <scope>NUCLEOTIDE SEQUENCE [LARGE SCALE GENOMIC DNA]</scope>
    <source>
        <strain evidence="1 2">DSM 16225</strain>
    </source>
</reference>
<organism evidence="1 2">
    <name type="scientific">Qipengyuania gaetbuli</name>
    <dbReference type="NCBI Taxonomy" id="266952"/>
    <lineage>
        <taxon>Bacteria</taxon>
        <taxon>Pseudomonadati</taxon>
        <taxon>Pseudomonadota</taxon>
        <taxon>Alphaproteobacteria</taxon>
        <taxon>Sphingomonadales</taxon>
        <taxon>Erythrobacteraceae</taxon>
        <taxon>Qipengyuania</taxon>
    </lineage>
</organism>
<proteinExistence type="predicted"/>
<dbReference type="AlphaFoldDB" id="A0A844XZ01"/>
<dbReference type="RefSeq" id="WP_160607006.1">
    <property type="nucleotide sequence ID" value="NZ_WTYF01000004.1"/>
</dbReference>
<dbReference type="InterPro" id="IPR050194">
    <property type="entry name" value="Glycosyltransferase_grp1"/>
</dbReference>
<dbReference type="SUPFAM" id="SSF53756">
    <property type="entry name" value="UDP-Glycosyltransferase/glycogen phosphorylase"/>
    <property type="match status" value="1"/>
</dbReference>